<sequence length="147" mass="16594">YLLRARIMWAATNALNGLTSYGRLNMDGGVHSIGHILSLLYDTAHGATLSIAYPAWMRHLKPRIRERLEKLGENLFNDSSAVNTIEMLEDFFRKLGSPVRLQDVGLGEDKRNELVDRLNKNQCNGRNPDNSLNDSDREAIVDLMLAQ</sequence>
<feature type="domain" description="Fe-containing alcohol dehydrogenase-like C-terminal" evidence="1">
    <location>
        <begin position="26"/>
        <end position="131"/>
    </location>
</feature>
<evidence type="ECO:0000313" key="2">
    <source>
        <dbReference type="EMBL" id="KKM72000.1"/>
    </source>
</evidence>
<dbReference type="InterPro" id="IPR044731">
    <property type="entry name" value="BDH-like"/>
</dbReference>
<dbReference type="GO" id="GO:1990362">
    <property type="term" value="F:butanol dehydrogenase (NAD+) activity"/>
    <property type="evidence" value="ECO:0007669"/>
    <property type="project" value="InterPro"/>
</dbReference>
<reference evidence="2" key="1">
    <citation type="journal article" date="2015" name="Nature">
        <title>Complex archaea that bridge the gap between prokaryotes and eukaryotes.</title>
        <authorList>
            <person name="Spang A."/>
            <person name="Saw J.H."/>
            <person name="Jorgensen S.L."/>
            <person name="Zaremba-Niedzwiedzka K."/>
            <person name="Martijn J."/>
            <person name="Lind A.E."/>
            <person name="van Eijk R."/>
            <person name="Schleper C."/>
            <person name="Guy L."/>
            <person name="Ettema T.J."/>
        </authorList>
    </citation>
    <scope>NUCLEOTIDE SEQUENCE</scope>
</reference>
<dbReference type="EMBL" id="LAZR01009542">
    <property type="protein sequence ID" value="KKM72000.1"/>
    <property type="molecule type" value="Genomic_DNA"/>
</dbReference>
<gene>
    <name evidence="2" type="ORF">LCGC14_1424880</name>
</gene>
<dbReference type="PANTHER" id="PTHR43633">
    <property type="entry name" value="ALCOHOL DEHYDROGENASE YQHD"/>
    <property type="match status" value="1"/>
</dbReference>
<dbReference type="GO" id="GO:1990002">
    <property type="term" value="F:methylglyoxal reductase (NADPH) (acetol producing) activity"/>
    <property type="evidence" value="ECO:0007669"/>
    <property type="project" value="TreeGrafter"/>
</dbReference>
<dbReference type="Pfam" id="PF25137">
    <property type="entry name" value="ADH_Fe_C"/>
    <property type="match status" value="1"/>
</dbReference>
<dbReference type="SUPFAM" id="SSF56796">
    <property type="entry name" value="Dehydroquinate synthase-like"/>
    <property type="match status" value="1"/>
</dbReference>
<comment type="caution">
    <text evidence="2">The sequence shown here is derived from an EMBL/GenBank/DDBJ whole genome shotgun (WGS) entry which is preliminary data.</text>
</comment>
<dbReference type="GO" id="GO:0008106">
    <property type="term" value="F:alcohol dehydrogenase (NADP+) activity"/>
    <property type="evidence" value="ECO:0007669"/>
    <property type="project" value="TreeGrafter"/>
</dbReference>
<dbReference type="GO" id="GO:0005829">
    <property type="term" value="C:cytosol"/>
    <property type="evidence" value="ECO:0007669"/>
    <property type="project" value="TreeGrafter"/>
</dbReference>
<dbReference type="InterPro" id="IPR056798">
    <property type="entry name" value="ADH_Fe_C"/>
</dbReference>
<accession>A0A0F9M5R8</accession>
<dbReference type="PANTHER" id="PTHR43633:SF1">
    <property type="entry name" value="ALCOHOL DEHYDROGENASE YQHD"/>
    <property type="match status" value="1"/>
</dbReference>
<organism evidence="2">
    <name type="scientific">marine sediment metagenome</name>
    <dbReference type="NCBI Taxonomy" id="412755"/>
    <lineage>
        <taxon>unclassified sequences</taxon>
        <taxon>metagenomes</taxon>
        <taxon>ecological metagenomes</taxon>
    </lineage>
</organism>
<name>A0A0F9M5R8_9ZZZZ</name>
<dbReference type="Gene3D" id="1.20.1090.10">
    <property type="entry name" value="Dehydroquinate synthase-like - alpha domain"/>
    <property type="match status" value="1"/>
</dbReference>
<protein>
    <recommendedName>
        <fullName evidence="1">Fe-containing alcohol dehydrogenase-like C-terminal domain-containing protein</fullName>
    </recommendedName>
</protein>
<feature type="non-terminal residue" evidence="2">
    <location>
        <position position="1"/>
    </location>
</feature>
<proteinExistence type="predicted"/>
<evidence type="ECO:0000259" key="1">
    <source>
        <dbReference type="Pfam" id="PF25137"/>
    </source>
</evidence>
<dbReference type="AlphaFoldDB" id="A0A0F9M5R8"/>